<dbReference type="KEGG" id="hsc:HVS_09815"/>
<dbReference type="AlphaFoldDB" id="A0A2K9EQT4"/>
<accession>A0A2K9EQT4</accession>
<evidence type="ECO:0000259" key="5">
    <source>
        <dbReference type="PROSITE" id="PS50937"/>
    </source>
</evidence>
<keyword evidence="8" id="KW-1185">Reference proteome</keyword>
<dbReference type="Proteomes" id="UP000233534">
    <property type="component" value="Chromosome"/>
</dbReference>
<evidence type="ECO:0000256" key="4">
    <source>
        <dbReference type="ARBA" id="ARBA00023163"/>
    </source>
</evidence>
<evidence type="ECO:0000313" key="6">
    <source>
        <dbReference type="EMBL" id="AUG57860.1"/>
    </source>
</evidence>
<proteinExistence type="predicted"/>
<dbReference type="Pfam" id="PF13411">
    <property type="entry name" value="MerR_1"/>
    <property type="match status" value="1"/>
</dbReference>
<keyword evidence="2" id="KW-0805">Transcription regulation</keyword>
<dbReference type="OrthoDB" id="9811174at2"/>
<dbReference type="GO" id="GO:0003700">
    <property type="term" value="F:DNA-binding transcription factor activity"/>
    <property type="evidence" value="ECO:0007669"/>
    <property type="project" value="InterPro"/>
</dbReference>
<evidence type="ECO:0000313" key="7">
    <source>
        <dbReference type="EMBL" id="PQQ67741.1"/>
    </source>
</evidence>
<gene>
    <name evidence="7" type="ORF">B9R14_13950</name>
    <name evidence="6" type="ORF">HVS_09815</name>
</gene>
<dbReference type="EMBL" id="CP025197">
    <property type="protein sequence ID" value="AUG57860.1"/>
    <property type="molecule type" value="Genomic_DNA"/>
</dbReference>
<dbReference type="Proteomes" id="UP000239720">
    <property type="component" value="Unassembled WGS sequence"/>
</dbReference>
<evidence type="ECO:0000256" key="3">
    <source>
        <dbReference type="ARBA" id="ARBA00023125"/>
    </source>
</evidence>
<protein>
    <submittedName>
        <fullName evidence="7">MerR family transcriptional regulator</fullName>
    </submittedName>
    <submittedName>
        <fullName evidence="6">Zinc-responsive transcriptional regulator</fullName>
    </submittedName>
</protein>
<dbReference type="CDD" id="cd04764">
    <property type="entry name" value="HTH_MlrA-like_sg1"/>
    <property type="match status" value="1"/>
</dbReference>
<dbReference type="SMART" id="SM00422">
    <property type="entry name" value="HTH_MERR"/>
    <property type="match status" value="1"/>
</dbReference>
<keyword evidence="3" id="KW-0238">DNA-binding</keyword>
<evidence type="ECO:0000313" key="8">
    <source>
        <dbReference type="Proteomes" id="UP000233534"/>
    </source>
</evidence>
<evidence type="ECO:0000256" key="1">
    <source>
        <dbReference type="ARBA" id="ARBA00022491"/>
    </source>
</evidence>
<dbReference type="InterPro" id="IPR009061">
    <property type="entry name" value="DNA-bd_dom_put_sf"/>
</dbReference>
<organism evidence="6 8">
    <name type="scientific">Acetivibrio saccincola</name>
    <dbReference type="NCBI Taxonomy" id="1677857"/>
    <lineage>
        <taxon>Bacteria</taxon>
        <taxon>Bacillati</taxon>
        <taxon>Bacillota</taxon>
        <taxon>Clostridia</taxon>
        <taxon>Eubacteriales</taxon>
        <taxon>Oscillospiraceae</taxon>
        <taxon>Acetivibrio</taxon>
    </lineage>
</organism>
<reference evidence="7 9" key="2">
    <citation type="journal article" date="2018" name="Syst. Appl. Microbiol.">
        <title>Characterization and high-quality draft genome sequence of Herbivorax saccincola A7, an anaerobic, alkaliphilic, thermophilic, cellulolytic, and xylanolytic bacterium.</title>
        <authorList>
            <person name="Aikawa S."/>
            <person name="Baramee S."/>
            <person name="Sermsathanaswadi J."/>
            <person name="Thianheng P."/>
            <person name="Tachaapaikoon C."/>
            <person name="Shikata A."/>
            <person name="Waeonukul R."/>
            <person name="Pason P."/>
            <person name="Ratanakhanokchai K."/>
            <person name="Kosugi A."/>
        </authorList>
    </citation>
    <scope>NUCLEOTIDE SEQUENCE [LARGE SCALE GENOMIC DNA]</scope>
    <source>
        <strain evidence="7 9">A7</strain>
    </source>
</reference>
<reference evidence="6 8" key="1">
    <citation type="submission" date="2017-12" db="EMBL/GenBank/DDBJ databases">
        <title>Complete genome sequence of Herbivorax saccincola GGR1, a novel Cellulosome-producing hydrolytic bacterium in a thermophilic biogas plant, established by Illumina and Nanopore MinION sequencing.</title>
        <authorList>
            <person name="Pechtl A."/>
            <person name="Ruckert C."/>
            <person name="Koeck D.E."/>
            <person name="Maus I."/>
            <person name="Winkler A."/>
            <person name="Kalinowski J."/>
            <person name="Puhler A."/>
            <person name="Schwarz W.W."/>
            <person name="Zverlov V.V."/>
            <person name="Schluter A."/>
            <person name="Liebl W."/>
        </authorList>
    </citation>
    <scope>NUCLEOTIDE SEQUENCE [LARGE SCALE GENOMIC DNA]</scope>
    <source>
        <strain evidence="6">GGR1</strain>
        <strain evidence="8">SR1</strain>
    </source>
</reference>
<feature type="domain" description="HTH merR-type" evidence="5">
    <location>
        <begin position="7"/>
        <end position="75"/>
    </location>
</feature>
<keyword evidence="1" id="KW-0678">Repressor</keyword>
<dbReference type="PANTHER" id="PTHR30204:SF69">
    <property type="entry name" value="MERR-FAMILY TRANSCRIPTIONAL REGULATOR"/>
    <property type="match status" value="1"/>
</dbReference>
<evidence type="ECO:0000313" key="9">
    <source>
        <dbReference type="Proteomes" id="UP000239720"/>
    </source>
</evidence>
<dbReference type="InterPro" id="IPR047057">
    <property type="entry name" value="MerR_fam"/>
</dbReference>
<dbReference type="SUPFAM" id="SSF46955">
    <property type="entry name" value="Putative DNA-binding domain"/>
    <property type="match status" value="1"/>
</dbReference>
<dbReference type="EMBL" id="NEMB01000003">
    <property type="protein sequence ID" value="PQQ67741.1"/>
    <property type="molecule type" value="Genomic_DNA"/>
</dbReference>
<dbReference type="RefSeq" id="WP_101301731.1">
    <property type="nucleotide sequence ID" value="NZ_CP025197.1"/>
</dbReference>
<dbReference type="PANTHER" id="PTHR30204">
    <property type="entry name" value="REDOX-CYCLING DRUG-SENSING TRANSCRIPTIONAL ACTIVATOR SOXR"/>
    <property type="match status" value="1"/>
</dbReference>
<dbReference type="GO" id="GO:0003677">
    <property type="term" value="F:DNA binding"/>
    <property type="evidence" value="ECO:0007669"/>
    <property type="project" value="UniProtKB-KW"/>
</dbReference>
<keyword evidence="4" id="KW-0804">Transcription</keyword>
<evidence type="ECO:0000256" key="2">
    <source>
        <dbReference type="ARBA" id="ARBA00023015"/>
    </source>
</evidence>
<dbReference type="Gene3D" id="1.10.1660.10">
    <property type="match status" value="1"/>
</dbReference>
<sequence length="190" mass="22570">MEVLKDRYTITELSQSLSVTDHTLRYYEKEFNMYVPKDKRGRRYYTPDLANIMYQIKNMRDEGLEIKAIKKILKPEIEMISQQFEEKETNSLSLIDEKNNALEIQKFFQDFGEKLVNSFSTTVTSAKEDITTEIYKTKLELGACMENNMRKFECKMEKHFQNVDKSLAMWREKNSGSFLKKLTRKVLKKV</sequence>
<dbReference type="InterPro" id="IPR000551">
    <property type="entry name" value="MerR-type_HTH_dom"/>
</dbReference>
<dbReference type="PROSITE" id="PS50937">
    <property type="entry name" value="HTH_MERR_2"/>
    <property type="match status" value="1"/>
</dbReference>
<name>A0A2K9EQT4_9FIRM</name>